<gene>
    <name evidence="9" type="ORF">ACAOBT_LOCUS34597</name>
</gene>
<dbReference type="InterPro" id="IPR027806">
    <property type="entry name" value="HARBI1_dom"/>
</dbReference>
<accession>A0A9P0ML21</accession>
<keyword evidence="6" id="KW-0378">Hydrolase</keyword>
<evidence type="ECO:0000313" key="10">
    <source>
        <dbReference type="Proteomes" id="UP001152888"/>
    </source>
</evidence>
<evidence type="ECO:0000256" key="4">
    <source>
        <dbReference type="ARBA" id="ARBA00022722"/>
    </source>
</evidence>
<dbReference type="InterPro" id="IPR045249">
    <property type="entry name" value="HARBI1-like"/>
</dbReference>
<name>A0A9P0ML21_ACAOB</name>
<dbReference type="AlphaFoldDB" id="A0A9P0ML21"/>
<dbReference type="EMBL" id="CAKOFQ010008632">
    <property type="protein sequence ID" value="CAH2015192.1"/>
    <property type="molecule type" value="Genomic_DNA"/>
</dbReference>
<feature type="domain" description="DDE Tnp4" evidence="8">
    <location>
        <begin position="129"/>
        <end position="262"/>
    </location>
</feature>
<comment type="cofactor">
    <cofactor evidence="1">
        <name>a divalent metal cation</name>
        <dbReference type="ChEBI" id="CHEBI:60240"/>
    </cofactor>
</comment>
<dbReference type="PANTHER" id="PTHR22930">
    <property type="match status" value="1"/>
</dbReference>
<keyword evidence="10" id="KW-1185">Reference proteome</keyword>
<evidence type="ECO:0000256" key="6">
    <source>
        <dbReference type="ARBA" id="ARBA00022801"/>
    </source>
</evidence>
<dbReference type="GO" id="GO:0005634">
    <property type="term" value="C:nucleus"/>
    <property type="evidence" value="ECO:0007669"/>
    <property type="project" value="UniProtKB-SubCell"/>
</dbReference>
<reference evidence="9" key="1">
    <citation type="submission" date="2022-03" db="EMBL/GenBank/DDBJ databases">
        <authorList>
            <person name="Sayadi A."/>
        </authorList>
    </citation>
    <scope>NUCLEOTIDE SEQUENCE</scope>
</reference>
<evidence type="ECO:0000256" key="2">
    <source>
        <dbReference type="ARBA" id="ARBA00004123"/>
    </source>
</evidence>
<dbReference type="GO" id="GO:0004518">
    <property type="term" value="F:nuclease activity"/>
    <property type="evidence" value="ECO:0007669"/>
    <property type="project" value="UniProtKB-KW"/>
</dbReference>
<evidence type="ECO:0000259" key="8">
    <source>
        <dbReference type="Pfam" id="PF13359"/>
    </source>
</evidence>
<evidence type="ECO:0000313" key="9">
    <source>
        <dbReference type="EMBL" id="CAH2015192.1"/>
    </source>
</evidence>
<dbReference type="OrthoDB" id="6571700at2759"/>
<evidence type="ECO:0000256" key="3">
    <source>
        <dbReference type="ARBA" id="ARBA00006958"/>
    </source>
</evidence>
<dbReference type="Pfam" id="PF13359">
    <property type="entry name" value="DDE_Tnp_4"/>
    <property type="match status" value="1"/>
</dbReference>
<dbReference type="GO" id="GO:0016787">
    <property type="term" value="F:hydrolase activity"/>
    <property type="evidence" value="ECO:0007669"/>
    <property type="project" value="UniProtKB-KW"/>
</dbReference>
<comment type="similarity">
    <text evidence="3">Belongs to the HARBI1 family.</text>
</comment>
<keyword evidence="5" id="KW-0479">Metal-binding</keyword>
<evidence type="ECO:0000256" key="1">
    <source>
        <dbReference type="ARBA" id="ARBA00001968"/>
    </source>
</evidence>
<comment type="caution">
    <text evidence="9">The sequence shown here is derived from an EMBL/GenBank/DDBJ whole genome shotgun (WGS) entry which is preliminary data.</text>
</comment>
<comment type="subcellular location">
    <subcellularLocation>
        <location evidence="2">Nucleus</location>
    </subcellularLocation>
</comment>
<sequence length="315" mass="35542">MSRSTFYELLAVCGEKLAKKDTPMRNAITSEEKLVITIRYLATGCSLAELHYNFRIGRSTASNIIQEVCEAIWIELADKVIPQCSTEKWIEIAKVFQTCAQFPNCIGAIDGNIFGLSSHPIVVLFYVLFAMCDANYCFTYIEVGSYVKSSDAGIFTNSKLYERLVDNTLGVPAPYAIDETNEKYPFIIVGDKTFPLSENLLRPFGGKQLTPLKETFNARLTRARRYIECCFGILANKWRIFHRPIDLDIDATVVKAACALHNFIRTRDGTRSNDEKLDENINLEGLAPDTTHRGNPLALSARDKYAQYFVKQKTV</sequence>
<dbReference type="Proteomes" id="UP001152888">
    <property type="component" value="Unassembled WGS sequence"/>
</dbReference>
<protein>
    <recommendedName>
        <fullName evidence="8">DDE Tnp4 domain-containing protein</fullName>
    </recommendedName>
</protein>
<keyword evidence="7" id="KW-0539">Nucleus</keyword>
<evidence type="ECO:0000256" key="7">
    <source>
        <dbReference type="ARBA" id="ARBA00023242"/>
    </source>
</evidence>
<evidence type="ECO:0000256" key="5">
    <source>
        <dbReference type="ARBA" id="ARBA00022723"/>
    </source>
</evidence>
<keyword evidence="4" id="KW-0540">Nuclease</keyword>
<organism evidence="9 10">
    <name type="scientific">Acanthoscelides obtectus</name>
    <name type="common">Bean weevil</name>
    <name type="synonym">Bruchus obtectus</name>
    <dbReference type="NCBI Taxonomy" id="200917"/>
    <lineage>
        <taxon>Eukaryota</taxon>
        <taxon>Metazoa</taxon>
        <taxon>Ecdysozoa</taxon>
        <taxon>Arthropoda</taxon>
        <taxon>Hexapoda</taxon>
        <taxon>Insecta</taxon>
        <taxon>Pterygota</taxon>
        <taxon>Neoptera</taxon>
        <taxon>Endopterygota</taxon>
        <taxon>Coleoptera</taxon>
        <taxon>Polyphaga</taxon>
        <taxon>Cucujiformia</taxon>
        <taxon>Chrysomeloidea</taxon>
        <taxon>Chrysomelidae</taxon>
        <taxon>Bruchinae</taxon>
        <taxon>Bruchini</taxon>
        <taxon>Acanthoscelides</taxon>
    </lineage>
</organism>
<proteinExistence type="inferred from homology"/>
<dbReference type="PANTHER" id="PTHR22930:SF269">
    <property type="entry name" value="NUCLEASE HARBI1-LIKE PROTEIN"/>
    <property type="match status" value="1"/>
</dbReference>
<dbReference type="GO" id="GO:0046872">
    <property type="term" value="F:metal ion binding"/>
    <property type="evidence" value="ECO:0007669"/>
    <property type="project" value="UniProtKB-KW"/>
</dbReference>